<evidence type="ECO:0000313" key="2">
    <source>
        <dbReference type="EMBL" id="RVW17158.1"/>
    </source>
</evidence>
<accession>A0A438C1S7</accession>
<dbReference type="Pfam" id="PF00808">
    <property type="entry name" value="CBFD_NFYB_HMF"/>
    <property type="match status" value="1"/>
</dbReference>
<dbReference type="GO" id="GO:0046982">
    <property type="term" value="F:protein heterodimerization activity"/>
    <property type="evidence" value="ECO:0007669"/>
    <property type="project" value="InterPro"/>
</dbReference>
<sequence>MEPMDIVGKSKEDASLPKVWKTKGMKKRQRKDWCMVPYVYFGAFGKSVIKELEYSVRKRCHNNWSCMGWNGDEDCHNVDFLFLDRGLRLCDGGQLCHCDFLGWRGSLAWAPDSRIVLFYNEMLKDEAILRNYVKKLHHVLPFYLIAYANSDFSSATMTKIIKEMLPPDVRVARDAQDLLIECCVADDLILGWWIKVGIKTDRVHWKGSNRRISCSVIKGDCLGHLGHQARQGR</sequence>
<dbReference type="Proteomes" id="UP000288805">
    <property type="component" value="Unassembled WGS sequence"/>
</dbReference>
<reference evidence="2 3" key="1">
    <citation type="journal article" date="2018" name="PLoS Genet.">
        <title>Population sequencing reveals clonal diversity and ancestral inbreeding in the grapevine cultivar Chardonnay.</title>
        <authorList>
            <person name="Roach M.J."/>
            <person name="Johnson D.L."/>
            <person name="Bohlmann J."/>
            <person name="van Vuuren H.J."/>
            <person name="Jones S.J."/>
            <person name="Pretorius I.S."/>
            <person name="Schmidt S.A."/>
            <person name="Borneman A.R."/>
        </authorList>
    </citation>
    <scope>NUCLEOTIDE SEQUENCE [LARGE SCALE GENOMIC DNA]</scope>
    <source>
        <strain evidence="3">cv. Chardonnay</strain>
        <tissue evidence="2">Leaf</tissue>
    </source>
</reference>
<evidence type="ECO:0000259" key="1">
    <source>
        <dbReference type="Pfam" id="PF00808"/>
    </source>
</evidence>
<dbReference type="EMBL" id="QGNW01002581">
    <property type="protein sequence ID" value="RVW17158.1"/>
    <property type="molecule type" value="Genomic_DNA"/>
</dbReference>
<dbReference type="AlphaFoldDB" id="A0A438C1S7"/>
<dbReference type="PANTHER" id="PTHR47173">
    <property type="entry name" value="PROTEIN DR1 HOMOLOG"/>
    <property type="match status" value="1"/>
</dbReference>
<feature type="domain" description="Transcription factor CBF/NF-Y/archaeal histone" evidence="1">
    <location>
        <begin position="155"/>
        <end position="184"/>
    </location>
</feature>
<dbReference type="PANTHER" id="PTHR47173:SF2">
    <property type="entry name" value="PROTEIN DR1 HOMOLOG ISOFORM X1"/>
    <property type="match status" value="1"/>
</dbReference>
<dbReference type="InterPro" id="IPR044255">
    <property type="entry name" value="Dr1-like"/>
</dbReference>
<comment type="caution">
    <text evidence="2">The sequence shown here is derived from an EMBL/GenBank/DDBJ whole genome shotgun (WGS) entry which is preliminary data.</text>
</comment>
<evidence type="ECO:0000313" key="3">
    <source>
        <dbReference type="Proteomes" id="UP000288805"/>
    </source>
</evidence>
<dbReference type="InterPro" id="IPR003958">
    <property type="entry name" value="CBFA_NFYB_domain"/>
</dbReference>
<name>A0A438C1S7_VITVI</name>
<proteinExistence type="predicted"/>
<dbReference type="InterPro" id="IPR009072">
    <property type="entry name" value="Histone-fold"/>
</dbReference>
<dbReference type="Gene3D" id="1.10.20.10">
    <property type="entry name" value="Histone, subunit A"/>
    <property type="match status" value="1"/>
</dbReference>
<protein>
    <submittedName>
        <fullName evidence="2">Protein Dr1-like</fullName>
    </submittedName>
</protein>
<organism evidence="2 3">
    <name type="scientific">Vitis vinifera</name>
    <name type="common">Grape</name>
    <dbReference type="NCBI Taxonomy" id="29760"/>
    <lineage>
        <taxon>Eukaryota</taxon>
        <taxon>Viridiplantae</taxon>
        <taxon>Streptophyta</taxon>
        <taxon>Embryophyta</taxon>
        <taxon>Tracheophyta</taxon>
        <taxon>Spermatophyta</taxon>
        <taxon>Magnoliopsida</taxon>
        <taxon>eudicotyledons</taxon>
        <taxon>Gunneridae</taxon>
        <taxon>Pentapetalae</taxon>
        <taxon>rosids</taxon>
        <taxon>Vitales</taxon>
        <taxon>Vitaceae</taxon>
        <taxon>Viteae</taxon>
        <taxon>Vitis</taxon>
    </lineage>
</organism>
<gene>
    <name evidence="2" type="primary">DR1_0</name>
    <name evidence="2" type="ORF">CK203_075945</name>
</gene>